<dbReference type="Proteomes" id="UP000800039">
    <property type="component" value="Unassembled WGS sequence"/>
</dbReference>
<protein>
    <submittedName>
        <fullName evidence="2">Uncharacterized protein</fullName>
    </submittedName>
</protein>
<feature type="region of interest" description="Disordered" evidence="1">
    <location>
        <begin position="77"/>
        <end position="109"/>
    </location>
</feature>
<dbReference type="EMBL" id="ML976616">
    <property type="protein sequence ID" value="KAF1845501.1"/>
    <property type="molecule type" value="Genomic_DNA"/>
</dbReference>
<feature type="compositionally biased region" description="Polar residues" evidence="1">
    <location>
        <begin position="277"/>
        <end position="290"/>
    </location>
</feature>
<feature type="compositionally biased region" description="Basic and acidic residues" evidence="1">
    <location>
        <begin position="717"/>
        <end position="731"/>
    </location>
</feature>
<dbReference type="RefSeq" id="XP_040788064.1">
    <property type="nucleotide sequence ID" value="XM_040926545.1"/>
</dbReference>
<feature type="compositionally biased region" description="Polar residues" evidence="1">
    <location>
        <begin position="597"/>
        <end position="608"/>
    </location>
</feature>
<evidence type="ECO:0000256" key="1">
    <source>
        <dbReference type="SAM" id="MobiDB-lite"/>
    </source>
</evidence>
<proteinExistence type="predicted"/>
<feature type="region of interest" description="Disordered" evidence="1">
    <location>
        <begin position="26"/>
        <end position="54"/>
    </location>
</feature>
<feature type="region of interest" description="Disordered" evidence="1">
    <location>
        <begin position="265"/>
        <end position="305"/>
    </location>
</feature>
<gene>
    <name evidence="2" type="ORF">K460DRAFT_110081</name>
</gene>
<feature type="region of interest" description="Disordered" evidence="1">
    <location>
        <begin position="134"/>
        <end position="238"/>
    </location>
</feature>
<comment type="caution">
    <text evidence="2">The sequence shown here is derived from an EMBL/GenBank/DDBJ whole genome shotgun (WGS) entry which is preliminary data.</text>
</comment>
<keyword evidence="3" id="KW-1185">Reference proteome</keyword>
<name>A0A9P4GHX8_9PLEO</name>
<feature type="compositionally biased region" description="Basic and acidic residues" evidence="1">
    <location>
        <begin position="821"/>
        <end position="858"/>
    </location>
</feature>
<evidence type="ECO:0000313" key="3">
    <source>
        <dbReference type="Proteomes" id="UP000800039"/>
    </source>
</evidence>
<dbReference type="OrthoDB" id="3937309at2759"/>
<feature type="compositionally biased region" description="Polar residues" evidence="1">
    <location>
        <begin position="149"/>
        <end position="182"/>
    </location>
</feature>
<feature type="region of interest" description="Disordered" evidence="1">
    <location>
        <begin position="671"/>
        <end position="858"/>
    </location>
</feature>
<feature type="compositionally biased region" description="Polar residues" evidence="1">
    <location>
        <begin position="211"/>
        <end position="228"/>
    </location>
</feature>
<dbReference type="AlphaFoldDB" id="A0A9P4GHX8"/>
<sequence>MLRLRPSELTLTPEHVDESFRRIAHRHSSRATTVAPSRASAHPGRPILRRGPQRSTQDAITALGDIPILRPSSQQAVYTSVEEDIDHSHHSQVEEAPIGTSPPASNGQAVSALTAASLALRSMHIPFRLTRYHQASHTASTPDEPAPTDASNHATPGPAGTSSPVNMSERTSQPRLEFSPNSPAELRGGGGPRRNRAPASPERPRAPSLSQQGQRPSSPGTQERSQNAVDAEQGPNERHPTIYLQGFFTDPNITPGGVSYDFEELHPRTEPPRRSSRQPMLTRSFSSGSAPTFALPQRPDASRLSTDHGYSIIPAPQPPMRPPTHFPGIFNTHNHASSLPSINNVYRYVFQADQVNAGSRQPSSESSGASAAFSYYGSDLPASRNSSSTQSAPDQVAQYDGAVPSRHVSHAAHNPPRPLEIGDRFPPPRPLEIGDPFLRPLSRRGSSRSSPNLALSVQHGISPLPSMPYTRGQGVQSSPQPPPGLVNSVVTGGNPMDAATAAAQDLRSPLDDYSEQYQRSLQARLAAQRTHAQSRSYPGQLDGLNTYMPRQGIGSRPYGTVQDPYGPMSTGYRQPQPPVLRSTLGSSEHVPYPPIRMSQSYDRSSQPIRPNPFDEAPSSLHWQGQPLRAAHGHQSSVQAIQGMNARHSQGPLPGPTQFSSIPQEVVPRDISNRPRTQQPQPPHHFASRVSPRPPNGDWTSVPLPITQPRRPSQGHVPSEHREPRLSPEVPRRFLPQRGSFSLQPDERPPRNTTRSRRRPSTLNLQPTLDSPLTSVALDHGSGTTSRRPRSLLPRTRSVRPRLAIPARQQDQENSGEGEMALMRREEGAINSRYGEEEQRDVMDETPPRVGRVERRMFE</sequence>
<feature type="region of interest" description="Disordered" evidence="1">
    <location>
        <begin position="580"/>
        <end position="620"/>
    </location>
</feature>
<evidence type="ECO:0000313" key="2">
    <source>
        <dbReference type="EMBL" id="KAF1845501.1"/>
    </source>
</evidence>
<organism evidence="2 3">
    <name type="scientific">Cucurbitaria berberidis CBS 394.84</name>
    <dbReference type="NCBI Taxonomy" id="1168544"/>
    <lineage>
        <taxon>Eukaryota</taxon>
        <taxon>Fungi</taxon>
        <taxon>Dikarya</taxon>
        <taxon>Ascomycota</taxon>
        <taxon>Pezizomycotina</taxon>
        <taxon>Dothideomycetes</taxon>
        <taxon>Pleosporomycetidae</taxon>
        <taxon>Pleosporales</taxon>
        <taxon>Pleosporineae</taxon>
        <taxon>Cucurbitariaceae</taxon>
        <taxon>Cucurbitaria</taxon>
    </lineage>
</organism>
<accession>A0A9P4GHX8</accession>
<dbReference type="GeneID" id="63843796"/>
<reference evidence="2" key="1">
    <citation type="submission" date="2020-01" db="EMBL/GenBank/DDBJ databases">
        <authorList>
            <consortium name="DOE Joint Genome Institute"/>
            <person name="Haridas S."/>
            <person name="Albert R."/>
            <person name="Binder M."/>
            <person name="Bloem J."/>
            <person name="Labutti K."/>
            <person name="Salamov A."/>
            <person name="Andreopoulos B."/>
            <person name="Baker S.E."/>
            <person name="Barry K."/>
            <person name="Bills G."/>
            <person name="Bluhm B.H."/>
            <person name="Cannon C."/>
            <person name="Castanera R."/>
            <person name="Culley D.E."/>
            <person name="Daum C."/>
            <person name="Ezra D."/>
            <person name="Gonzalez J.B."/>
            <person name="Henrissat B."/>
            <person name="Kuo A."/>
            <person name="Liang C."/>
            <person name="Lipzen A."/>
            <person name="Lutzoni F."/>
            <person name="Magnuson J."/>
            <person name="Mondo S."/>
            <person name="Nolan M."/>
            <person name="Ohm R."/>
            <person name="Pangilinan J."/>
            <person name="Park H.-J."/>
            <person name="Ramirez L."/>
            <person name="Alfaro M."/>
            <person name="Sun H."/>
            <person name="Tritt A."/>
            <person name="Yoshinaga Y."/>
            <person name="Zwiers L.-H."/>
            <person name="Turgeon B.G."/>
            <person name="Goodwin S.B."/>
            <person name="Spatafora J.W."/>
            <person name="Crous P.W."/>
            <person name="Grigoriev I.V."/>
        </authorList>
    </citation>
    <scope>NUCLEOTIDE SEQUENCE</scope>
    <source>
        <strain evidence="2">CBS 394.84</strain>
    </source>
</reference>
<feature type="region of interest" description="Disordered" evidence="1">
    <location>
        <begin position="404"/>
        <end position="493"/>
    </location>
</feature>